<accession>A0A348HDU1</accession>
<evidence type="ECO:0000256" key="1">
    <source>
        <dbReference type="SAM" id="SignalP"/>
    </source>
</evidence>
<proteinExistence type="predicted"/>
<keyword evidence="3" id="KW-1185">Reference proteome</keyword>
<dbReference type="RefSeq" id="WP_027706107.1">
    <property type="nucleotide sequence ID" value="NZ_AP018933.1"/>
</dbReference>
<name>A0A348HDU1_9GAMM</name>
<dbReference type="KEGG" id="zpl:ZBT109_1026"/>
<dbReference type="Proteomes" id="UP000267342">
    <property type="component" value="Chromosome"/>
</dbReference>
<dbReference type="AlphaFoldDB" id="A0A348HDU1"/>
<evidence type="ECO:0000313" key="2">
    <source>
        <dbReference type="EMBL" id="BBG29793.1"/>
    </source>
</evidence>
<organism evidence="2 3">
    <name type="scientific">Zymobacter palmae</name>
    <dbReference type="NCBI Taxonomy" id="33074"/>
    <lineage>
        <taxon>Bacteria</taxon>
        <taxon>Pseudomonadati</taxon>
        <taxon>Pseudomonadota</taxon>
        <taxon>Gammaproteobacteria</taxon>
        <taxon>Oceanospirillales</taxon>
        <taxon>Halomonadaceae</taxon>
        <taxon>Zymobacter group</taxon>
        <taxon>Zymobacter</taxon>
    </lineage>
</organism>
<feature type="chain" id="PRO_5016814794" evidence="1">
    <location>
        <begin position="38"/>
        <end position="166"/>
    </location>
</feature>
<protein>
    <submittedName>
        <fullName evidence="2">tRNA-dihydrouridine synthase</fullName>
    </submittedName>
</protein>
<dbReference type="EMBL" id="AP018933">
    <property type="protein sequence ID" value="BBG29793.1"/>
    <property type="molecule type" value="Genomic_DNA"/>
</dbReference>
<sequence>MQNRVAPFWPFSSRIRSLAVKAVGLSIGLLLTATSQAASWDISEDVFDAAQGGVQVKGRISADEDPEILLGGYACRGCQNANPFIFLYLPEGHSGDAPYPITVNGRQIMVQGESSDNPEIVTDQIPVDTNDVNWWAQQVVRDVPLSVSLDGHVWHFANRNGHRFVR</sequence>
<keyword evidence="1" id="KW-0732">Signal</keyword>
<gene>
    <name evidence="2" type="ORF">ZBT109_1026</name>
</gene>
<evidence type="ECO:0000313" key="3">
    <source>
        <dbReference type="Proteomes" id="UP000267342"/>
    </source>
</evidence>
<feature type="signal peptide" evidence="1">
    <location>
        <begin position="1"/>
        <end position="37"/>
    </location>
</feature>
<reference evidence="2 3" key="1">
    <citation type="submission" date="2018-09" db="EMBL/GenBank/DDBJ databases">
        <title>Zymobacter palmae IAM14233 (=T109) whole genome analysis.</title>
        <authorList>
            <person name="Yanase H."/>
        </authorList>
    </citation>
    <scope>NUCLEOTIDE SEQUENCE [LARGE SCALE GENOMIC DNA]</scope>
    <source>
        <strain evidence="2 3">IAM14233</strain>
    </source>
</reference>